<reference evidence="1 2" key="1">
    <citation type="journal article" date="2013" name="Nat. Commun.">
        <title>The evolution and pathogenic mechanisms of the rice sheath blight pathogen.</title>
        <authorList>
            <person name="Zheng A."/>
            <person name="Lin R."/>
            <person name="Xu L."/>
            <person name="Qin P."/>
            <person name="Tang C."/>
            <person name="Ai P."/>
            <person name="Zhang D."/>
            <person name="Liu Y."/>
            <person name="Sun Z."/>
            <person name="Feng H."/>
            <person name="Wang Y."/>
            <person name="Chen Y."/>
            <person name="Liang X."/>
            <person name="Fu R."/>
            <person name="Li Q."/>
            <person name="Zhang J."/>
            <person name="Yu X."/>
            <person name="Xie Z."/>
            <person name="Ding L."/>
            <person name="Guan P."/>
            <person name="Tang J."/>
            <person name="Liang Y."/>
            <person name="Wang S."/>
            <person name="Deng Q."/>
            <person name="Li S."/>
            <person name="Zhu J."/>
            <person name="Wang L."/>
            <person name="Liu H."/>
            <person name="Li P."/>
        </authorList>
    </citation>
    <scope>NUCLEOTIDE SEQUENCE [LARGE SCALE GENOMIC DNA]</scope>
    <source>
        <strain evidence="2">AG-1 IA</strain>
    </source>
</reference>
<evidence type="ECO:0000313" key="1">
    <source>
        <dbReference type="EMBL" id="ELU40154.1"/>
    </source>
</evidence>
<dbReference type="InterPro" id="IPR044938">
    <property type="entry name" value="EDC4_C_sf"/>
</dbReference>
<dbReference type="HOGENOM" id="CLU_1971975_0_0_1"/>
<dbReference type="Gene3D" id="1.10.220.100">
    <property type="entry name" value="conserved c-terminal region of ge- 1"/>
    <property type="match status" value="1"/>
</dbReference>
<accession>L8WUY3</accession>
<dbReference type="STRING" id="983506.L8WUY3"/>
<gene>
    <name evidence="1" type="ORF">AG1IA_05818</name>
</gene>
<dbReference type="AlphaFoldDB" id="L8WUY3"/>
<sequence>MPSSGNGQSPLSQAVVLTLIHRVSTSNYLIQWTNTDLELQLSSTLSELSPVDEGFKLGLWWLQRASFTVVPNDPVIAPYSSRVMQSAQQILGTTVNRLNLLPGGPSLVETNSMIAQIQRTLSNKMTI</sequence>
<keyword evidence="2" id="KW-1185">Reference proteome</keyword>
<protein>
    <submittedName>
        <fullName evidence="1">Uncharacterized protein</fullName>
    </submittedName>
</protein>
<proteinExistence type="predicted"/>
<name>L8WUY3_THACA</name>
<dbReference type="OrthoDB" id="21128at2759"/>
<dbReference type="Proteomes" id="UP000011668">
    <property type="component" value="Unassembled WGS sequence"/>
</dbReference>
<organism evidence="1 2">
    <name type="scientific">Thanatephorus cucumeris (strain AG1-IA)</name>
    <name type="common">Rice sheath blight fungus</name>
    <name type="synonym">Rhizoctonia solani</name>
    <dbReference type="NCBI Taxonomy" id="983506"/>
    <lineage>
        <taxon>Eukaryota</taxon>
        <taxon>Fungi</taxon>
        <taxon>Dikarya</taxon>
        <taxon>Basidiomycota</taxon>
        <taxon>Agaricomycotina</taxon>
        <taxon>Agaricomycetes</taxon>
        <taxon>Cantharellales</taxon>
        <taxon>Ceratobasidiaceae</taxon>
        <taxon>Rhizoctonia</taxon>
        <taxon>Rhizoctonia solani AG-1</taxon>
    </lineage>
</organism>
<dbReference type="EMBL" id="AFRT01001505">
    <property type="protein sequence ID" value="ELU40154.1"/>
    <property type="molecule type" value="Genomic_DNA"/>
</dbReference>
<evidence type="ECO:0000313" key="2">
    <source>
        <dbReference type="Proteomes" id="UP000011668"/>
    </source>
</evidence>
<comment type="caution">
    <text evidence="1">The sequence shown here is derived from an EMBL/GenBank/DDBJ whole genome shotgun (WGS) entry which is preliminary data.</text>
</comment>